<dbReference type="PROSITE" id="PS50290">
    <property type="entry name" value="PI3_4_KINASE_3"/>
    <property type="match status" value="1"/>
</dbReference>
<dbReference type="InterPro" id="IPR036940">
    <property type="entry name" value="PI3/4_kinase_cat_sf"/>
</dbReference>
<evidence type="ECO:0000313" key="5">
    <source>
        <dbReference type="Proteomes" id="UP000193498"/>
    </source>
</evidence>
<name>A0A1Y1ZAZ8_9FUNG</name>
<dbReference type="GO" id="GO:0016242">
    <property type="term" value="P:negative regulation of macroautophagy"/>
    <property type="evidence" value="ECO:0007669"/>
    <property type="project" value="TreeGrafter"/>
</dbReference>
<dbReference type="GO" id="GO:0031929">
    <property type="term" value="P:TOR signaling"/>
    <property type="evidence" value="ECO:0007669"/>
    <property type="project" value="TreeGrafter"/>
</dbReference>
<dbReference type="Gene3D" id="1.10.1070.11">
    <property type="entry name" value="Phosphatidylinositol 3-/4-kinase, catalytic domain"/>
    <property type="match status" value="1"/>
</dbReference>
<evidence type="ECO:0000256" key="1">
    <source>
        <dbReference type="ARBA" id="ARBA00022679"/>
    </source>
</evidence>
<dbReference type="GO" id="GO:0031931">
    <property type="term" value="C:TORC1 complex"/>
    <property type="evidence" value="ECO:0007669"/>
    <property type="project" value="TreeGrafter"/>
</dbReference>
<dbReference type="GO" id="GO:0031932">
    <property type="term" value="C:TORC2 complex"/>
    <property type="evidence" value="ECO:0007669"/>
    <property type="project" value="TreeGrafter"/>
</dbReference>
<comment type="caution">
    <text evidence="4">The sequence shown here is derived from an EMBL/GenBank/DDBJ whole genome shotgun (WGS) entry which is preliminary data.</text>
</comment>
<dbReference type="InterPro" id="IPR000403">
    <property type="entry name" value="PI3/4_kinase_cat_dom"/>
</dbReference>
<feature type="domain" description="PI3K/PI4K catalytic" evidence="3">
    <location>
        <begin position="192"/>
        <end position="536"/>
    </location>
</feature>
<dbReference type="InterPro" id="IPR039414">
    <property type="entry name" value="SMG1_PIKKc"/>
</dbReference>
<sequence length="560" mass="64174">MIVEALHRNNDQVVQEITKMVSEFRRIAVLWEDLWTDKIAHLQPELARRAQQLKIEFDKIDQNMVYSLAEKDKAKSDSYTAIFQTVITTLEKLCDMTINCTPCTPREEWFIEKFKAPIEDAITNLRTPKPLKKIKECWEAFKKIETKLSKEFMGGKTLSLAEVSPYLAEMKDSIIHIPGLSSSDEEITIHSIKEEILVIPTKTKPKKLVFVGSDGKSYGYLFKGLEDLHLDERMMQILRITNRLLKRDPESNRRSLRARNYGVIPLGNHSGMIQWVDNTSTLFTLYRKWQYREAASNILMQPQDQVDNKAPPAHPSKPNDMFYEKVAAALKEAGVSTSIPRKNWPMEVLRKVYSDLVSETPSTLLEKELWASCSTSSVWYRKSKSFVRSLAVMSVIGYIIGLGDRHLDNILIDFVQGEIIHIDYNICFEKGKRLRIPETVPFRLTQNFQAALGMSGVDGYFKQASCHSLRVLRENKKSLLTLLDAFVYDPLLDWSQDSKIKKDEPPLEVSVNLGLLASRMAKFKEELETHRQKLDQSLALIEITADDITSAVENFHIPSA</sequence>
<protein>
    <recommendedName>
        <fullName evidence="3">PI3K/PI4K catalytic domain-containing protein</fullName>
    </recommendedName>
</protein>
<evidence type="ECO:0000313" key="4">
    <source>
        <dbReference type="EMBL" id="ORY07438.1"/>
    </source>
</evidence>
<dbReference type="Proteomes" id="UP000193498">
    <property type="component" value="Unassembled WGS sequence"/>
</dbReference>
<dbReference type="CDD" id="cd05170">
    <property type="entry name" value="PIKKc_SMG1"/>
    <property type="match status" value="1"/>
</dbReference>
<dbReference type="EMBL" id="MCFE01000008">
    <property type="protein sequence ID" value="ORY07438.1"/>
    <property type="molecule type" value="Genomic_DNA"/>
</dbReference>
<keyword evidence="1" id="KW-0808">Transferase</keyword>
<keyword evidence="5" id="KW-1185">Reference proteome</keyword>
<proteinExistence type="predicted"/>
<dbReference type="GO" id="GO:0005737">
    <property type="term" value="C:cytoplasm"/>
    <property type="evidence" value="ECO:0007669"/>
    <property type="project" value="TreeGrafter"/>
</dbReference>
<dbReference type="PANTHER" id="PTHR11139">
    <property type="entry name" value="ATAXIA TELANGIECTASIA MUTATED ATM -RELATED"/>
    <property type="match status" value="1"/>
</dbReference>
<evidence type="ECO:0000259" key="3">
    <source>
        <dbReference type="PROSITE" id="PS50290"/>
    </source>
</evidence>
<dbReference type="OrthoDB" id="381190at2759"/>
<dbReference type="InterPro" id="IPR050517">
    <property type="entry name" value="DDR_Repair_Kinase"/>
</dbReference>
<dbReference type="InterPro" id="IPR018936">
    <property type="entry name" value="PI3/4_kinase_CS"/>
</dbReference>
<dbReference type="STRING" id="1314790.A0A1Y1ZAZ8"/>
<evidence type="ECO:0000256" key="2">
    <source>
        <dbReference type="ARBA" id="ARBA00022777"/>
    </source>
</evidence>
<dbReference type="GO" id="GO:0004674">
    <property type="term" value="F:protein serine/threonine kinase activity"/>
    <property type="evidence" value="ECO:0007669"/>
    <property type="project" value="InterPro"/>
</dbReference>
<organism evidence="4 5">
    <name type="scientific">Basidiobolus meristosporus CBS 931.73</name>
    <dbReference type="NCBI Taxonomy" id="1314790"/>
    <lineage>
        <taxon>Eukaryota</taxon>
        <taxon>Fungi</taxon>
        <taxon>Fungi incertae sedis</taxon>
        <taxon>Zoopagomycota</taxon>
        <taxon>Entomophthoromycotina</taxon>
        <taxon>Basidiobolomycetes</taxon>
        <taxon>Basidiobolales</taxon>
        <taxon>Basidiobolaceae</taxon>
        <taxon>Basidiobolus</taxon>
    </lineage>
</organism>
<dbReference type="SMART" id="SM01345">
    <property type="entry name" value="Rapamycin_bind"/>
    <property type="match status" value="1"/>
</dbReference>
<dbReference type="InParanoid" id="A0A1Y1ZAZ8"/>
<gene>
    <name evidence="4" type="ORF">K493DRAFT_273447</name>
</gene>
<dbReference type="Pfam" id="PF00454">
    <property type="entry name" value="PI3_PI4_kinase"/>
    <property type="match status" value="1"/>
</dbReference>
<dbReference type="PANTHER" id="PTHR11139:SF119">
    <property type="entry name" value="SERINE_THREONINE-PROTEIN KINASE SMG1"/>
    <property type="match status" value="1"/>
</dbReference>
<dbReference type="SMART" id="SM00146">
    <property type="entry name" value="PI3Kc"/>
    <property type="match status" value="1"/>
</dbReference>
<dbReference type="InterPro" id="IPR011009">
    <property type="entry name" value="Kinase-like_dom_sf"/>
</dbReference>
<accession>A0A1Y1ZAZ8</accession>
<keyword evidence="2" id="KW-0418">Kinase</keyword>
<dbReference type="Gene3D" id="3.30.1010.10">
    <property type="entry name" value="Phosphatidylinositol 3-kinase Catalytic Subunit, Chain A, domain 4"/>
    <property type="match status" value="1"/>
</dbReference>
<dbReference type="GO" id="GO:0005634">
    <property type="term" value="C:nucleus"/>
    <property type="evidence" value="ECO:0007669"/>
    <property type="project" value="TreeGrafter"/>
</dbReference>
<dbReference type="GO" id="GO:0000184">
    <property type="term" value="P:nuclear-transcribed mRNA catabolic process, nonsense-mediated decay"/>
    <property type="evidence" value="ECO:0007669"/>
    <property type="project" value="InterPro"/>
</dbReference>
<reference evidence="4 5" key="1">
    <citation type="submission" date="2016-07" db="EMBL/GenBank/DDBJ databases">
        <title>Pervasive Adenine N6-methylation of Active Genes in Fungi.</title>
        <authorList>
            <consortium name="DOE Joint Genome Institute"/>
            <person name="Mondo S.J."/>
            <person name="Dannebaum R.O."/>
            <person name="Kuo R.C."/>
            <person name="Labutti K."/>
            <person name="Haridas S."/>
            <person name="Kuo A."/>
            <person name="Salamov A."/>
            <person name="Ahrendt S.R."/>
            <person name="Lipzen A."/>
            <person name="Sullivan W."/>
            <person name="Andreopoulos W.B."/>
            <person name="Clum A."/>
            <person name="Lindquist E."/>
            <person name="Daum C."/>
            <person name="Ramamoorthy G.K."/>
            <person name="Gryganskyi A."/>
            <person name="Culley D."/>
            <person name="Magnuson J.K."/>
            <person name="James T.Y."/>
            <person name="O'Malley M.A."/>
            <person name="Stajich J.E."/>
            <person name="Spatafora J.W."/>
            <person name="Visel A."/>
            <person name="Grigoriev I.V."/>
        </authorList>
    </citation>
    <scope>NUCLEOTIDE SEQUENCE [LARGE SCALE GENOMIC DNA]</scope>
    <source>
        <strain evidence="4 5">CBS 931.73</strain>
    </source>
</reference>
<dbReference type="AlphaFoldDB" id="A0A1Y1ZAZ8"/>
<dbReference type="PROSITE" id="PS00916">
    <property type="entry name" value="PI3_4_KINASE_2"/>
    <property type="match status" value="1"/>
</dbReference>
<feature type="non-terminal residue" evidence="4">
    <location>
        <position position="560"/>
    </location>
</feature>
<dbReference type="SUPFAM" id="SSF56112">
    <property type="entry name" value="Protein kinase-like (PK-like)"/>
    <property type="match status" value="1"/>
</dbReference>